<dbReference type="AlphaFoldDB" id="A0A1S2VG33"/>
<proteinExistence type="predicted"/>
<feature type="region of interest" description="Disordered" evidence="1">
    <location>
        <begin position="89"/>
        <end position="126"/>
    </location>
</feature>
<protein>
    <submittedName>
        <fullName evidence="2">Uncharacterized protein</fullName>
    </submittedName>
</protein>
<feature type="compositionally biased region" description="Basic and acidic residues" evidence="1">
    <location>
        <begin position="108"/>
        <end position="126"/>
    </location>
</feature>
<dbReference type="Proteomes" id="UP000181790">
    <property type="component" value="Unassembled WGS sequence"/>
</dbReference>
<organism evidence="2 3">
    <name type="scientific">Arsenicibacter rosenii</name>
    <dbReference type="NCBI Taxonomy" id="1750698"/>
    <lineage>
        <taxon>Bacteria</taxon>
        <taxon>Pseudomonadati</taxon>
        <taxon>Bacteroidota</taxon>
        <taxon>Cytophagia</taxon>
        <taxon>Cytophagales</taxon>
        <taxon>Spirosomataceae</taxon>
        <taxon>Arsenicibacter</taxon>
    </lineage>
</organism>
<evidence type="ECO:0000256" key="1">
    <source>
        <dbReference type="SAM" id="MobiDB-lite"/>
    </source>
</evidence>
<evidence type="ECO:0000313" key="2">
    <source>
        <dbReference type="EMBL" id="OIN57166.1"/>
    </source>
</evidence>
<gene>
    <name evidence="2" type="ORF">BLX24_21495</name>
</gene>
<reference evidence="2 3" key="1">
    <citation type="submission" date="2016-10" db="EMBL/GenBank/DDBJ databases">
        <title>Arsenicibacter rosenii gen. nov., sp. nov., an efficient arsenic-methylating bacterium isolated from an arsenic-contaminated paddy soil.</title>
        <authorList>
            <person name="Huang K."/>
        </authorList>
    </citation>
    <scope>NUCLEOTIDE SEQUENCE [LARGE SCALE GENOMIC DNA]</scope>
    <source>
        <strain evidence="2 3">SM-1</strain>
    </source>
</reference>
<feature type="compositionally biased region" description="Polar residues" evidence="1">
    <location>
        <begin position="1"/>
        <end position="17"/>
    </location>
</feature>
<dbReference type="EMBL" id="MORL01000015">
    <property type="protein sequence ID" value="OIN57166.1"/>
    <property type="molecule type" value="Genomic_DNA"/>
</dbReference>
<accession>A0A1S2VG33</accession>
<feature type="region of interest" description="Disordered" evidence="1">
    <location>
        <begin position="1"/>
        <end position="68"/>
    </location>
</feature>
<name>A0A1S2VG33_9BACT</name>
<dbReference type="OrthoDB" id="960486at2"/>
<keyword evidence="3" id="KW-1185">Reference proteome</keyword>
<comment type="caution">
    <text evidence="2">The sequence shown here is derived from an EMBL/GenBank/DDBJ whole genome shotgun (WGS) entry which is preliminary data.</text>
</comment>
<dbReference type="RefSeq" id="WP_071505302.1">
    <property type="nucleotide sequence ID" value="NZ_MORL01000015.1"/>
</dbReference>
<sequence length="126" mass="13630">MENTNNADQQPVDQQTGGPLEGLSPRNNASQENLAKDAAGDPEESAIYAGLGLNSDSTDEWNPASEEATDSVLYTDTATAQHAFDNVSNDVDYDKLPTNEALSEEEIDRLNDETDTTDKGDPYLAY</sequence>
<evidence type="ECO:0000313" key="3">
    <source>
        <dbReference type="Proteomes" id="UP000181790"/>
    </source>
</evidence>